<dbReference type="InterPro" id="IPR005861">
    <property type="entry name" value="HisP_aminotrans"/>
</dbReference>
<evidence type="ECO:0000256" key="12">
    <source>
        <dbReference type="SAM" id="Coils"/>
    </source>
</evidence>
<evidence type="ECO:0000256" key="6">
    <source>
        <dbReference type="ARBA" id="ARBA00022605"/>
    </source>
</evidence>
<evidence type="ECO:0000256" key="1">
    <source>
        <dbReference type="ARBA" id="ARBA00001933"/>
    </source>
</evidence>
<evidence type="ECO:0000256" key="2">
    <source>
        <dbReference type="ARBA" id="ARBA00005011"/>
    </source>
</evidence>
<dbReference type="HAMAP" id="MF_01023">
    <property type="entry name" value="HisC_aminotrans_2"/>
    <property type="match status" value="1"/>
</dbReference>
<keyword evidence="7 11" id="KW-0808">Transferase</keyword>
<dbReference type="NCBIfam" id="TIGR01141">
    <property type="entry name" value="hisC"/>
    <property type="match status" value="1"/>
</dbReference>
<dbReference type="Proteomes" id="UP001253545">
    <property type="component" value="Unassembled WGS sequence"/>
</dbReference>
<comment type="caution">
    <text evidence="14">The sequence shown here is derived from an EMBL/GenBank/DDBJ whole genome shotgun (WGS) entry which is preliminary data.</text>
</comment>
<gene>
    <name evidence="11 14" type="primary">hisC</name>
    <name evidence="14" type="ORF">RM552_07785</name>
</gene>
<evidence type="ECO:0000256" key="9">
    <source>
        <dbReference type="ARBA" id="ARBA00023102"/>
    </source>
</evidence>
<feature type="domain" description="Aminotransferase class I/classII large" evidence="13">
    <location>
        <begin position="54"/>
        <end position="397"/>
    </location>
</feature>
<evidence type="ECO:0000256" key="5">
    <source>
        <dbReference type="ARBA" id="ARBA00022576"/>
    </source>
</evidence>
<keyword evidence="8 11" id="KW-0663">Pyridoxal phosphate</keyword>
<dbReference type="EC" id="2.6.1.9" evidence="11"/>
<comment type="pathway">
    <text evidence="2 11">Amino-acid biosynthesis; L-histidine biosynthesis; L-histidine from 5-phospho-alpha-D-ribose 1-diphosphate: step 7/9.</text>
</comment>
<dbReference type="CDD" id="cd00609">
    <property type="entry name" value="AAT_like"/>
    <property type="match status" value="1"/>
</dbReference>
<keyword evidence="5 11" id="KW-0032">Aminotransferase</keyword>
<proteinExistence type="inferred from homology"/>
<dbReference type="RefSeq" id="WP_311368195.1">
    <property type="nucleotide sequence ID" value="NZ_JAVRHX010000001.1"/>
</dbReference>
<protein>
    <recommendedName>
        <fullName evidence="11">Histidinol-phosphate aminotransferase</fullName>
        <ecNumber evidence="11">2.6.1.9</ecNumber>
    </recommendedName>
    <alternativeName>
        <fullName evidence="11">Imidazole acetol-phosphate transaminase</fullName>
    </alternativeName>
</protein>
<dbReference type="GO" id="GO:0004400">
    <property type="term" value="F:histidinol-phosphate transaminase activity"/>
    <property type="evidence" value="ECO:0007669"/>
    <property type="project" value="UniProtKB-EC"/>
</dbReference>
<organism evidence="14 15">
    <name type="scientific">Glaciecola petra</name>
    <dbReference type="NCBI Taxonomy" id="3075602"/>
    <lineage>
        <taxon>Bacteria</taxon>
        <taxon>Pseudomonadati</taxon>
        <taxon>Pseudomonadota</taxon>
        <taxon>Gammaproteobacteria</taxon>
        <taxon>Alteromonadales</taxon>
        <taxon>Alteromonadaceae</taxon>
        <taxon>Glaciecola</taxon>
    </lineage>
</organism>
<dbReference type="PANTHER" id="PTHR42885">
    <property type="entry name" value="HISTIDINOL-PHOSPHATE AMINOTRANSFERASE-RELATED"/>
    <property type="match status" value="1"/>
</dbReference>
<dbReference type="InterPro" id="IPR015424">
    <property type="entry name" value="PyrdxlP-dep_Trfase"/>
</dbReference>
<dbReference type="EMBL" id="JAVRHX010000001">
    <property type="protein sequence ID" value="MDT0594735.1"/>
    <property type="molecule type" value="Genomic_DNA"/>
</dbReference>
<dbReference type="PANTHER" id="PTHR42885:SF2">
    <property type="entry name" value="HISTIDINOL-PHOSPHATE AMINOTRANSFERASE"/>
    <property type="match status" value="1"/>
</dbReference>
<evidence type="ECO:0000313" key="14">
    <source>
        <dbReference type="EMBL" id="MDT0594735.1"/>
    </source>
</evidence>
<feature type="modified residue" description="N6-(pyridoxal phosphate)lysine" evidence="11">
    <location>
        <position position="262"/>
    </location>
</feature>
<keyword evidence="15" id="KW-1185">Reference proteome</keyword>
<evidence type="ECO:0000256" key="10">
    <source>
        <dbReference type="ARBA" id="ARBA00047481"/>
    </source>
</evidence>
<evidence type="ECO:0000256" key="4">
    <source>
        <dbReference type="ARBA" id="ARBA00011738"/>
    </source>
</evidence>
<evidence type="ECO:0000256" key="11">
    <source>
        <dbReference type="HAMAP-Rule" id="MF_01023"/>
    </source>
</evidence>
<feature type="coiled-coil region" evidence="12">
    <location>
        <begin position="310"/>
        <end position="337"/>
    </location>
</feature>
<sequence length="412" mass="45717">MSKLKASQTNQVFENTHDGNWLSSLCNDHVNKLTPYESARRLFSASEDASNSGQTKVWLNANEAPESEHYTLNSDLLNRYPDCQPDDVLLAYSQYSNSFFNVSNISKDNIVITRGADEGIELLIRAFCKPNSDAILICPPTYGMYKISADTFAVNTLKVPLLENSIKESKSSKIENDFSLDTSGIVNTLQSSSNVKLVFLCSPNNPTGTLINESDLVTILQASSKNCIVVVDEAYIEFSVCSSKQKLLNQFDNLVILRTLSKAYALAGIRCGFVLCSEAIKTILLKVIAPYPVPGPVAQIAAQALSQSTRDVMLNRVQSLKSELDKMTKALQSIDQVELVGKQCGNFVLFRSDNNKQLMLFLVENRMLIRDQSKQLLLNNCLRITVGTPTQNQQLLALIKTFFNQIQKEANS</sequence>
<dbReference type="InterPro" id="IPR001917">
    <property type="entry name" value="Aminotrans_II_pyridoxalP_BS"/>
</dbReference>
<name>A0ABU2ZQ30_9ALTE</name>
<evidence type="ECO:0000256" key="7">
    <source>
        <dbReference type="ARBA" id="ARBA00022679"/>
    </source>
</evidence>
<evidence type="ECO:0000256" key="3">
    <source>
        <dbReference type="ARBA" id="ARBA00007970"/>
    </source>
</evidence>
<evidence type="ECO:0000256" key="8">
    <source>
        <dbReference type="ARBA" id="ARBA00022898"/>
    </source>
</evidence>
<evidence type="ECO:0000313" key="15">
    <source>
        <dbReference type="Proteomes" id="UP001253545"/>
    </source>
</evidence>
<keyword evidence="12" id="KW-0175">Coiled coil</keyword>
<dbReference type="InterPro" id="IPR004839">
    <property type="entry name" value="Aminotransferase_I/II_large"/>
</dbReference>
<dbReference type="Gene3D" id="3.40.640.10">
    <property type="entry name" value="Type I PLP-dependent aspartate aminotransferase-like (Major domain)"/>
    <property type="match status" value="1"/>
</dbReference>
<dbReference type="SUPFAM" id="SSF53383">
    <property type="entry name" value="PLP-dependent transferases"/>
    <property type="match status" value="1"/>
</dbReference>
<dbReference type="Pfam" id="PF00155">
    <property type="entry name" value="Aminotran_1_2"/>
    <property type="match status" value="1"/>
</dbReference>
<dbReference type="Gene3D" id="3.90.1150.10">
    <property type="entry name" value="Aspartate Aminotransferase, domain 1"/>
    <property type="match status" value="1"/>
</dbReference>
<comment type="similarity">
    <text evidence="3 11">Belongs to the class-II pyridoxal-phosphate-dependent aminotransferase family. Histidinol-phosphate aminotransferase subfamily.</text>
</comment>
<comment type="cofactor">
    <cofactor evidence="1 11">
        <name>pyridoxal 5'-phosphate</name>
        <dbReference type="ChEBI" id="CHEBI:597326"/>
    </cofactor>
</comment>
<keyword evidence="6 11" id="KW-0028">Amino-acid biosynthesis</keyword>
<accession>A0ABU2ZQ30</accession>
<dbReference type="PROSITE" id="PS00599">
    <property type="entry name" value="AA_TRANSFER_CLASS_2"/>
    <property type="match status" value="1"/>
</dbReference>
<dbReference type="InterPro" id="IPR015422">
    <property type="entry name" value="PyrdxlP-dep_Trfase_small"/>
</dbReference>
<evidence type="ECO:0000259" key="13">
    <source>
        <dbReference type="Pfam" id="PF00155"/>
    </source>
</evidence>
<keyword evidence="9 11" id="KW-0368">Histidine biosynthesis</keyword>
<dbReference type="InterPro" id="IPR015421">
    <property type="entry name" value="PyrdxlP-dep_Trfase_major"/>
</dbReference>
<comment type="subunit">
    <text evidence="4 11">Homodimer.</text>
</comment>
<reference evidence="14 15" key="1">
    <citation type="submission" date="2023-09" db="EMBL/GenBank/DDBJ databases">
        <authorList>
            <person name="Rey-Velasco X."/>
        </authorList>
    </citation>
    <scope>NUCLEOTIDE SEQUENCE [LARGE SCALE GENOMIC DNA]</scope>
    <source>
        <strain evidence="14 15">P117</strain>
    </source>
</reference>
<comment type="catalytic activity">
    <reaction evidence="10 11">
        <text>L-histidinol phosphate + 2-oxoglutarate = 3-(imidazol-4-yl)-2-oxopropyl phosphate + L-glutamate</text>
        <dbReference type="Rhea" id="RHEA:23744"/>
        <dbReference type="ChEBI" id="CHEBI:16810"/>
        <dbReference type="ChEBI" id="CHEBI:29985"/>
        <dbReference type="ChEBI" id="CHEBI:57766"/>
        <dbReference type="ChEBI" id="CHEBI:57980"/>
        <dbReference type="EC" id="2.6.1.9"/>
    </reaction>
</comment>